<sequence length="102" mass="12820">MKLLIDQLIVLNRAFYRYYLEMLLTLEHTHALTPWQMSILLWRAKIFHVEILYPELLRISIGNEQEKDEIRFMKMWKLKELEKVMTVWQRRQCQEIKREKWR</sequence>
<organism evidence="1 4">
    <name type="scientific">Phocaeicola dorei</name>
    <dbReference type="NCBI Taxonomy" id="357276"/>
    <lineage>
        <taxon>Bacteria</taxon>
        <taxon>Pseudomonadati</taxon>
        <taxon>Bacteroidota</taxon>
        <taxon>Bacteroidia</taxon>
        <taxon>Bacteroidales</taxon>
        <taxon>Bacteroidaceae</taxon>
        <taxon>Phocaeicola</taxon>
    </lineage>
</organism>
<evidence type="ECO:0000313" key="1">
    <source>
        <dbReference type="EMBL" id="KAA5400787.1"/>
    </source>
</evidence>
<evidence type="ECO:0000313" key="2">
    <source>
        <dbReference type="EMBL" id="KAA5404973.1"/>
    </source>
</evidence>
<comment type="caution">
    <text evidence="1">The sequence shown here is derived from an EMBL/GenBank/DDBJ whole genome shotgun (WGS) entry which is preliminary data.</text>
</comment>
<dbReference type="EMBL" id="VVZA01000008">
    <property type="protein sequence ID" value="KAA5404973.1"/>
    <property type="molecule type" value="Genomic_DNA"/>
</dbReference>
<dbReference type="AlphaFoldDB" id="A0A4Q5HYY0"/>
<dbReference type="Proteomes" id="UP000441162">
    <property type="component" value="Unassembled WGS sequence"/>
</dbReference>
<gene>
    <name evidence="2" type="ORF">F2Y51_10825</name>
    <name evidence="1" type="ORF">F2Y58_01020</name>
</gene>
<accession>A0A4Q5HYY0</accession>
<reference evidence="3 4" key="1">
    <citation type="journal article" date="2019" name="Nat. Med.">
        <title>A library of human gut bacterial isolates paired with longitudinal multiomics data enables mechanistic microbiome research.</title>
        <authorList>
            <person name="Poyet M."/>
            <person name="Groussin M."/>
            <person name="Gibbons S.M."/>
            <person name="Avila-Pacheco J."/>
            <person name="Jiang X."/>
            <person name="Kearney S.M."/>
            <person name="Perrotta A.R."/>
            <person name="Berdy B."/>
            <person name="Zhao S."/>
            <person name="Lieberman T.D."/>
            <person name="Swanson P.K."/>
            <person name="Smith M."/>
            <person name="Roesemann S."/>
            <person name="Alexander J.E."/>
            <person name="Rich S.A."/>
            <person name="Livny J."/>
            <person name="Vlamakis H."/>
            <person name="Clish C."/>
            <person name="Bullock K."/>
            <person name="Deik A."/>
            <person name="Scott J."/>
            <person name="Pierce K.A."/>
            <person name="Xavier R.J."/>
            <person name="Alm E.J."/>
        </authorList>
    </citation>
    <scope>NUCLEOTIDE SEQUENCE [LARGE SCALE GENOMIC DNA]</scope>
    <source>
        <strain evidence="1 4">BIOML-A1</strain>
        <strain evidence="2 3">BIOML-A4</strain>
    </source>
</reference>
<dbReference type="RefSeq" id="WP_130053574.1">
    <property type="nucleotide sequence ID" value="NZ_RCXK01000001.1"/>
</dbReference>
<evidence type="ECO:0000313" key="3">
    <source>
        <dbReference type="Proteomes" id="UP000441162"/>
    </source>
</evidence>
<dbReference type="EMBL" id="VVYY01000001">
    <property type="protein sequence ID" value="KAA5400787.1"/>
    <property type="molecule type" value="Genomic_DNA"/>
</dbReference>
<evidence type="ECO:0000313" key="4">
    <source>
        <dbReference type="Proteomes" id="UP000481616"/>
    </source>
</evidence>
<proteinExistence type="predicted"/>
<name>A0A4Q5HYY0_9BACT</name>
<dbReference type="Proteomes" id="UP000481616">
    <property type="component" value="Unassembled WGS sequence"/>
</dbReference>
<protein>
    <submittedName>
        <fullName evidence="1">Uncharacterized protein</fullName>
    </submittedName>
</protein>